<dbReference type="InterPro" id="IPR003131">
    <property type="entry name" value="T1-type_BTB"/>
</dbReference>
<dbReference type="GO" id="GO:0051260">
    <property type="term" value="P:protein homooligomerization"/>
    <property type="evidence" value="ECO:0007669"/>
    <property type="project" value="InterPro"/>
</dbReference>
<dbReference type="InterPro" id="IPR011333">
    <property type="entry name" value="SKP1/BTB/POZ_sf"/>
</dbReference>
<gene>
    <name evidence="2" type="ORF">g.158</name>
</gene>
<sequence length="209" mass="23859">MELGVEDYIELDVGQKIFLCPIKTIEKHPESLLAKSIKQSSSNEKGSTISIECDPKYFQLIMDFMRDGQLSKLQSLSYYETQQLCNEAKFFGLDELVKLCESRIASHFKGYGGHWPEVIIDRSELESVLERAKRTGEYTVLLNVDRLSRDTIQEMCDLASRDKFTIISCHGQVTAYSSEFYQAGRLIKCSNNADDLLSYVYHSHTGIML</sequence>
<reference evidence="2" key="1">
    <citation type="submission" date="2018-10" db="EMBL/GenBank/DDBJ databases">
        <title>Transcriptome assembly of Aceria tosichella (Wheat curl mite) Type 2.</title>
        <authorList>
            <person name="Scully E.D."/>
            <person name="Geib S.M."/>
            <person name="Palmer N.A."/>
            <person name="Gupta A.K."/>
            <person name="Sarath G."/>
            <person name="Tatineni S."/>
        </authorList>
    </citation>
    <scope>NUCLEOTIDE SEQUENCE</scope>
    <source>
        <strain evidence="2">LincolnNE</strain>
    </source>
</reference>
<evidence type="ECO:0000313" key="2">
    <source>
        <dbReference type="EMBL" id="MDE51272.1"/>
    </source>
</evidence>
<dbReference type="Gene3D" id="3.30.710.10">
    <property type="entry name" value="Potassium Channel Kv1.1, Chain A"/>
    <property type="match status" value="1"/>
</dbReference>
<dbReference type="PANTHER" id="PTHR11145">
    <property type="entry name" value="BTB/POZ DOMAIN-CONTAINING ADAPTER FOR CUL3-MEDIATED RHOA DEGRADATION PROTEIN FAMILY MEMBER"/>
    <property type="match status" value="1"/>
</dbReference>
<name>A0A6G1SMR7_9ACAR</name>
<organism evidence="2">
    <name type="scientific">Aceria tosichella</name>
    <name type="common">wheat curl mite</name>
    <dbReference type="NCBI Taxonomy" id="561515"/>
    <lineage>
        <taxon>Eukaryota</taxon>
        <taxon>Metazoa</taxon>
        <taxon>Ecdysozoa</taxon>
        <taxon>Arthropoda</taxon>
        <taxon>Chelicerata</taxon>
        <taxon>Arachnida</taxon>
        <taxon>Acari</taxon>
        <taxon>Acariformes</taxon>
        <taxon>Trombidiformes</taxon>
        <taxon>Prostigmata</taxon>
        <taxon>Eupodina</taxon>
        <taxon>Eriophyoidea</taxon>
        <taxon>Eriophyidae</taxon>
        <taxon>Eriophyinae</taxon>
        <taxon>Aceriini</taxon>
        <taxon>Aceria</taxon>
    </lineage>
</organism>
<dbReference type="CDD" id="cd18316">
    <property type="entry name" value="BTB_POZ_KCTD-like"/>
    <property type="match status" value="1"/>
</dbReference>
<evidence type="ECO:0000259" key="1">
    <source>
        <dbReference type="Pfam" id="PF02214"/>
    </source>
</evidence>
<proteinExistence type="predicted"/>
<dbReference type="InterPro" id="IPR045068">
    <property type="entry name" value="BACURD1-3"/>
</dbReference>
<dbReference type="SUPFAM" id="SSF54695">
    <property type="entry name" value="POZ domain"/>
    <property type="match status" value="1"/>
</dbReference>
<protein>
    <recommendedName>
        <fullName evidence="1">Potassium channel tetramerisation-type BTB domain-containing protein</fullName>
    </recommendedName>
</protein>
<dbReference type="PANTHER" id="PTHR11145:SF8">
    <property type="entry name" value="RE57120P"/>
    <property type="match status" value="1"/>
</dbReference>
<dbReference type="AlphaFoldDB" id="A0A6G1SMR7"/>
<dbReference type="EMBL" id="GGYP01006501">
    <property type="protein sequence ID" value="MDE51272.1"/>
    <property type="molecule type" value="Transcribed_RNA"/>
</dbReference>
<feature type="domain" description="Potassium channel tetramerisation-type BTB" evidence="1">
    <location>
        <begin position="9"/>
        <end position="100"/>
    </location>
</feature>
<accession>A0A6G1SMR7</accession>
<dbReference type="Pfam" id="PF02214">
    <property type="entry name" value="BTB_2"/>
    <property type="match status" value="1"/>
</dbReference>